<dbReference type="Proteomes" id="UP001222770">
    <property type="component" value="Unassembled WGS sequence"/>
</dbReference>
<dbReference type="RefSeq" id="WP_277274854.1">
    <property type="nucleotide sequence ID" value="NZ_JAROCY010000001.1"/>
</dbReference>
<dbReference type="EMBL" id="JAROCY010000001">
    <property type="protein sequence ID" value="MDF8331750.1"/>
    <property type="molecule type" value="Genomic_DNA"/>
</dbReference>
<evidence type="ECO:0000313" key="1">
    <source>
        <dbReference type="EMBL" id="MDF8331750.1"/>
    </source>
</evidence>
<proteinExistence type="predicted"/>
<protein>
    <recommendedName>
        <fullName evidence="3">Anti-sigma factor</fullName>
    </recommendedName>
</protein>
<evidence type="ECO:0008006" key="3">
    <source>
        <dbReference type="Google" id="ProtNLM"/>
    </source>
</evidence>
<comment type="caution">
    <text evidence="1">The sequence shown here is derived from an EMBL/GenBank/DDBJ whole genome shotgun (WGS) entry which is preliminary data.</text>
</comment>
<reference evidence="1 2" key="1">
    <citation type="submission" date="2023-03" db="EMBL/GenBank/DDBJ databases">
        <title>Novosphingobium cyanobacteriorum sp. nov., isolated from a eutrophic reservoir during the Microcystis bloom period.</title>
        <authorList>
            <person name="Kang M."/>
            <person name="Le V."/>
            <person name="Ko S.-R."/>
            <person name="Lee S.-A."/>
            <person name="Ahn C.-Y."/>
        </authorList>
    </citation>
    <scope>NUCLEOTIDE SEQUENCE [LARGE SCALE GENOMIC DNA]</scope>
    <source>
        <strain evidence="1 2">HBC54</strain>
    </source>
</reference>
<accession>A0ABT6CCU7</accession>
<name>A0ABT6CCU7_9SPHN</name>
<sequence length="235" mass="24379">MNANDDRKDAEQGLEGVDDARLSAWIDGMLDEQGDEAMRELIAGNAVAAARADRLRHMDALVRQAVPQEDELPAGLLARLGLADAPAQESSNVVSLASARDARVAKPVAAPANRLWRIAAQVALVGGVGLTLATFAVPHGPKPDEADYRALSNASRSAPADVNALVVFAPGTDEARARALSGKVGARLVGAPNDAGAWKLAIDPARRDAVLAGLRADPQVTMAEPVDQPAAGTRP</sequence>
<keyword evidence="2" id="KW-1185">Reference proteome</keyword>
<gene>
    <name evidence="1" type="ORF">POM99_00920</name>
</gene>
<organism evidence="1 2">
    <name type="scientific">Novosphingobium cyanobacteriorum</name>
    <dbReference type="NCBI Taxonomy" id="3024215"/>
    <lineage>
        <taxon>Bacteria</taxon>
        <taxon>Pseudomonadati</taxon>
        <taxon>Pseudomonadota</taxon>
        <taxon>Alphaproteobacteria</taxon>
        <taxon>Sphingomonadales</taxon>
        <taxon>Sphingomonadaceae</taxon>
        <taxon>Novosphingobium</taxon>
    </lineage>
</organism>
<evidence type="ECO:0000313" key="2">
    <source>
        <dbReference type="Proteomes" id="UP001222770"/>
    </source>
</evidence>